<organism evidence="2 3">
    <name type="scientific">Halohasta litorea</name>
    <dbReference type="NCBI Taxonomy" id="869891"/>
    <lineage>
        <taxon>Archaea</taxon>
        <taxon>Methanobacteriati</taxon>
        <taxon>Methanobacteriota</taxon>
        <taxon>Stenosarchaea group</taxon>
        <taxon>Halobacteria</taxon>
        <taxon>Halobacteriales</taxon>
        <taxon>Haloferacaceae</taxon>
        <taxon>Halohasta</taxon>
    </lineage>
</organism>
<evidence type="ECO:0008006" key="4">
    <source>
        <dbReference type="Google" id="ProtNLM"/>
    </source>
</evidence>
<evidence type="ECO:0000256" key="1">
    <source>
        <dbReference type="SAM" id="MobiDB-lite"/>
    </source>
</evidence>
<proteinExistence type="predicted"/>
<accession>A0ABD6DBQ8</accession>
<dbReference type="EMBL" id="JBHUDM010000005">
    <property type="protein sequence ID" value="MFD1643453.1"/>
    <property type="molecule type" value="Genomic_DNA"/>
</dbReference>
<keyword evidence="3" id="KW-1185">Reference proteome</keyword>
<dbReference type="Proteomes" id="UP001597052">
    <property type="component" value="Unassembled WGS sequence"/>
</dbReference>
<dbReference type="Gene3D" id="2.60.120.560">
    <property type="entry name" value="Exo-inulinase, domain 1"/>
    <property type="match status" value="1"/>
</dbReference>
<gene>
    <name evidence="2" type="ORF">ACFSBW_16380</name>
</gene>
<evidence type="ECO:0000313" key="2">
    <source>
        <dbReference type="EMBL" id="MFD1643453.1"/>
    </source>
</evidence>
<feature type="region of interest" description="Disordered" evidence="1">
    <location>
        <begin position="1"/>
        <end position="22"/>
    </location>
</feature>
<sequence length="245" mass="26177">MTGGESRFTSDRRVREGASWTGDGDWAAGVSENLDIVEGGLVPRPAVGVGVLLEGFEGGSLNSAYGGGTTHASIQSSPVYAGDHSMELMGDKYNVISRTDLAVERGGVYSGWVMNKSVSSSTVYQREAGIIFMTQEGTATPGGYYIELRQDDNNVIVFRSGAGESPVTDKIATKSLSQSLDTWYEVVFEPRVGGTEVYRINDAEGVELATFSTADGTFDAGGIGFSHGGDSDEHQGQFDEVRRWE</sequence>
<feature type="compositionally biased region" description="Basic and acidic residues" evidence="1">
    <location>
        <begin position="229"/>
        <end position="245"/>
    </location>
</feature>
<dbReference type="AlphaFoldDB" id="A0ABD6DBQ8"/>
<feature type="region of interest" description="Disordered" evidence="1">
    <location>
        <begin position="223"/>
        <end position="245"/>
    </location>
</feature>
<reference evidence="2 3" key="1">
    <citation type="journal article" date="2019" name="Int. J. Syst. Evol. Microbiol.">
        <title>The Global Catalogue of Microorganisms (GCM) 10K type strain sequencing project: providing services to taxonomists for standard genome sequencing and annotation.</title>
        <authorList>
            <consortium name="The Broad Institute Genomics Platform"/>
            <consortium name="The Broad Institute Genome Sequencing Center for Infectious Disease"/>
            <person name="Wu L."/>
            <person name="Ma J."/>
        </authorList>
    </citation>
    <scope>NUCLEOTIDE SEQUENCE [LARGE SCALE GENOMIC DNA]</scope>
    <source>
        <strain evidence="2 3">CGMCC 1.10593</strain>
    </source>
</reference>
<comment type="caution">
    <text evidence="2">The sequence shown here is derived from an EMBL/GenBank/DDBJ whole genome shotgun (WGS) entry which is preliminary data.</text>
</comment>
<evidence type="ECO:0000313" key="3">
    <source>
        <dbReference type="Proteomes" id="UP001597052"/>
    </source>
</evidence>
<name>A0ABD6DBQ8_9EURY</name>
<protein>
    <recommendedName>
        <fullName evidence="4">Concanavalin A-like lectin/glucanases superfamily protein</fullName>
    </recommendedName>
</protein>